<organism evidence="2 3">
    <name type="scientific">Pseudodesulfovibrio senegalensis</name>
    <dbReference type="NCBI Taxonomy" id="1721087"/>
    <lineage>
        <taxon>Bacteria</taxon>
        <taxon>Pseudomonadati</taxon>
        <taxon>Thermodesulfobacteriota</taxon>
        <taxon>Desulfovibrionia</taxon>
        <taxon>Desulfovibrionales</taxon>
        <taxon>Desulfovibrionaceae</taxon>
    </lineage>
</organism>
<dbReference type="PANTHER" id="PTHR41786:SF1">
    <property type="entry name" value="6-HYDROXYMETHYLPTERIN DIPHOSPHOKINASE MPTE-LIKE DOMAIN-CONTAINING PROTEIN"/>
    <property type="match status" value="1"/>
</dbReference>
<dbReference type="Pfam" id="PF01973">
    <property type="entry name" value="MptE-like"/>
    <property type="match status" value="1"/>
</dbReference>
<reference evidence="2 3" key="1">
    <citation type="journal article" date="2017" name="Int. J. Syst. Evol. Microbiol.">
        <title>Desulfovibrio senegalensis sp. nov., a mesophilic sulfate reducer isolated from marine sediment.</title>
        <authorList>
            <person name="Thioye A."/>
            <person name="Gam Z.B.A."/>
            <person name="Mbengue M."/>
            <person name="Cayol J.L."/>
            <person name="Joseph-Bartoli M."/>
            <person name="Toure-Kane C."/>
            <person name="Labat M."/>
        </authorList>
    </citation>
    <scope>NUCLEOTIDE SEQUENCE [LARGE SCALE GENOMIC DNA]</scope>
    <source>
        <strain evidence="2 3">DSM 101509</strain>
    </source>
</reference>
<gene>
    <name evidence="2" type="ORF">F8A88_03000</name>
</gene>
<evidence type="ECO:0000313" key="2">
    <source>
        <dbReference type="EMBL" id="KAB1443864.1"/>
    </source>
</evidence>
<dbReference type="GO" id="GO:0016740">
    <property type="term" value="F:transferase activity"/>
    <property type="evidence" value="ECO:0007669"/>
    <property type="project" value="UniProtKB-KW"/>
</dbReference>
<proteinExistence type="predicted"/>
<dbReference type="PANTHER" id="PTHR41786">
    <property type="entry name" value="MOTILITY ACCESSORY FACTOR MAF"/>
    <property type="match status" value="1"/>
</dbReference>
<protein>
    <submittedName>
        <fullName evidence="2">Motility associated factor glycosyltransferase family protein</fullName>
    </submittedName>
</protein>
<dbReference type="AlphaFoldDB" id="A0A6N6N722"/>
<evidence type="ECO:0000313" key="3">
    <source>
        <dbReference type="Proteomes" id="UP000438699"/>
    </source>
</evidence>
<accession>A0A6N6N722</accession>
<keyword evidence="3" id="KW-1185">Reference proteome</keyword>
<comment type="caution">
    <text evidence="2">The sequence shown here is derived from an EMBL/GenBank/DDBJ whole genome shotgun (WGS) entry which is preliminary data.</text>
</comment>
<keyword evidence="2" id="KW-0808">Transferase</keyword>
<dbReference type="OrthoDB" id="5440657at2"/>
<evidence type="ECO:0000259" key="1">
    <source>
        <dbReference type="Pfam" id="PF01973"/>
    </source>
</evidence>
<name>A0A6N6N722_9BACT</name>
<dbReference type="InterPro" id="IPR002826">
    <property type="entry name" value="MptE-like"/>
</dbReference>
<feature type="domain" description="6-hydroxymethylpterin diphosphokinase MptE-like" evidence="1">
    <location>
        <begin position="206"/>
        <end position="375"/>
    </location>
</feature>
<sequence>MAGYPFLEPNIDVLKQIGHPIHQWLSTQQFDQSRLEERIFDNKFGLVDWKMDNGNGMFEAMPPFSFYEQWKPEPEKARTSASVIIGCNVGYGLNHLLMNTPDSHKIIVVEPRPEMLMACLGQSDYKAFIENKKLHFCPPNEDYLYQVIKNLDLQYIYGRIHMRLDIPSQQLGPEYAVWARKTKHLLENFSVELATLRLRQDIMVGNELQNFQQAMDNGSLMPMKERGTGVAAVILGAGPSLSDHAEALRKTPGHALYTTALQTMPVLQNLGIKPHFCLSIDYDSSMLRTYDRLDPEFAHDVPLIYSTKCNPDLVKRYPGPTLPLWTMGGMGTFVMQKHELVLDAGGNVSLSLSRLLRWMGVSHIVLAGQDFAWPKDRSHAKGHHAGERKIKFDPKRHQKIKNAHGEEIISTVQYLTSKREMEADIKKAELPVFNLYGGGAIIEGTHMVDMKQCVTKGLLASVPGSVESFMQELNSCCHPRQRLNLVPRSHKWSVSFRNVEKRLSRLFRKVGKNQEEIHKTMGEVEKFIKQDPLYIPYLFNETLDMAGLTRAKQRYEPQDLGEYKRIIKKVLKKVREVDRCVCGENKEQAA</sequence>
<dbReference type="EMBL" id="WAIE01000001">
    <property type="protein sequence ID" value="KAB1443864.1"/>
    <property type="molecule type" value="Genomic_DNA"/>
</dbReference>
<dbReference type="Proteomes" id="UP000438699">
    <property type="component" value="Unassembled WGS sequence"/>
</dbReference>